<reference evidence="1 2" key="1">
    <citation type="submission" date="2020-01" db="EMBL/GenBank/DDBJ databases">
        <title>Identification and distribution of gene clusters putatively required for synthesis of sphingolipid metabolism inhibitors in phylogenetically diverse species of the filamentous fungus Fusarium.</title>
        <authorList>
            <person name="Kim H.-S."/>
            <person name="Busman M."/>
            <person name="Brown D.W."/>
            <person name="Divon H."/>
            <person name="Uhlig S."/>
            <person name="Proctor R.H."/>
        </authorList>
    </citation>
    <scope>NUCLEOTIDE SEQUENCE [LARGE SCALE GENOMIC DNA]</scope>
    <source>
        <strain evidence="1 2">NRRL 13308</strain>
    </source>
</reference>
<comment type="caution">
    <text evidence="1">The sequence shown here is derived from an EMBL/GenBank/DDBJ whole genome shotgun (WGS) entry which is preliminary data.</text>
</comment>
<evidence type="ECO:0000313" key="1">
    <source>
        <dbReference type="EMBL" id="KAF4436982.1"/>
    </source>
</evidence>
<name>A0A8H4NSK4_9HYPO</name>
<dbReference type="AlphaFoldDB" id="A0A8H4NSK4"/>
<evidence type="ECO:0000313" key="2">
    <source>
        <dbReference type="Proteomes" id="UP000536711"/>
    </source>
</evidence>
<dbReference type="EMBL" id="JAADJF010000136">
    <property type="protein sequence ID" value="KAF4436982.1"/>
    <property type="molecule type" value="Genomic_DNA"/>
</dbReference>
<keyword evidence="2" id="KW-1185">Reference proteome</keyword>
<dbReference type="Proteomes" id="UP000536711">
    <property type="component" value="Unassembled WGS sequence"/>
</dbReference>
<dbReference type="OrthoDB" id="5416956at2759"/>
<accession>A0A8H4NSK4</accession>
<gene>
    <name evidence="1" type="ORF">FACUT_6019</name>
</gene>
<protein>
    <submittedName>
        <fullName evidence="1">Uncharacterized protein</fullName>
    </submittedName>
</protein>
<organism evidence="1 2">
    <name type="scientific">Fusarium acutatum</name>
    <dbReference type="NCBI Taxonomy" id="78861"/>
    <lineage>
        <taxon>Eukaryota</taxon>
        <taxon>Fungi</taxon>
        <taxon>Dikarya</taxon>
        <taxon>Ascomycota</taxon>
        <taxon>Pezizomycotina</taxon>
        <taxon>Sordariomycetes</taxon>
        <taxon>Hypocreomycetidae</taxon>
        <taxon>Hypocreales</taxon>
        <taxon>Nectriaceae</taxon>
        <taxon>Fusarium</taxon>
        <taxon>Fusarium fujikuroi species complex</taxon>
    </lineage>
</organism>
<proteinExistence type="predicted"/>
<sequence length="183" mass="20644">MGVAEREPQSHLEKMVIAAILECFEDVESLIVADKVQSAQKSAEGRIKGQLLIGGKSFTEIVEGHEYCRSDIQSLSTHIRQKRTHVARLLPAIELAFRVLWGPCKEEVDMETIDEQVAEALAMDHANGVLDGSIWASMEWKWQKKNHRQGQELLRTTVTGDDACYALHRGKTCYRALRENPES</sequence>